<dbReference type="InterPro" id="IPR025392">
    <property type="entry name" value="DUF4124"/>
</dbReference>
<comment type="caution">
    <text evidence="3">The sequence shown here is derived from an EMBL/GenBank/DDBJ whole genome shotgun (WGS) entry which is preliminary data.</text>
</comment>
<feature type="signal peptide" evidence="1">
    <location>
        <begin position="1"/>
        <end position="18"/>
    </location>
</feature>
<evidence type="ECO:0000313" key="3">
    <source>
        <dbReference type="EMBL" id="MBT1445261.1"/>
    </source>
</evidence>
<evidence type="ECO:0000259" key="2">
    <source>
        <dbReference type="Pfam" id="PF13511"/>
    </source>
</evidence>
<feature type="domain" description="DUF4124" evidence="2">
    <location>
        <begin position="8"/>
        <end position="48"/>
    </location>
</feature>
<protein>
    <submittedName>
        <fullName evidence="3">DUF4124 domain-containing protein</fullName>
    </submittedName>
</protein>
<dbReference type="EMBL" id="JAHEPS010000004">
    <property type="protein sequence ID" value="MBT1445261.1"/>
    <property type="molecule type" value="Genomic_DNA"/>
</dbReference>
<sequence length="178" mass="19666">MRTLTLLGLLSLSLASHATVYKWVDKDGNVHFSDKPHPNAEVVELQESSANQISMDKPLGTLPVVKKAEAIEYQINILAPDKDATIRSNEGKFSVMAEVLPERPANSLWVLRLDGKVWGDPLELPLFDLDNIDRGEHSIEVQLIARNGKVIASSEPRTVFLHRTSVLQQPKAVPLSGN</sequence>
<keyword evidence="1" id="KW-0732">Signal</keyword>
<evidence type="ECO:0000256" key="1">
    <source>
        <dbReference type="SAM" id="SignalP"/>
    </source>
</evidence>
<keyword evidence="4" id="KW-1185">Reference proteome</keyword>
<accession>A0ABS5V6I9</accession>
<dbReference type="Proteomes" id="UP001195903">
    <property type="component" value="Unassembled WGS sequence"/>
</dbReference>
<dbReference type="Pfam" id="PF13511">
    <property type="entry name" value="DUF4124"/>
    <property type="match status" value="1"/>
</dbReference>
<feature type="chain" id="PRO_5045757374" evidence="1">
    <location>
        <begin position="19"/>
        <end position="178"/>
    </location>
</feature>
<gene>
    <name evidence="3" type="ORF">KJI95_12085</name>
</gene>
<dbReference type="RefSeq" id="WP_214507461.1">
    <property type="nucleotide sequence ID" value="NZ_JAHEPS010000004.1"/>
</dbReference>
<proteinExistence type="predicted"/>
<reference evidence="3 4" key="1">
    <citation type="submission" date="2021-05" db="EMBL/GenBank/DDBJ databases">
        <title>Shewanella sp. JM162201.</title>
        <authorList>
            <person name="Xu S."/>
            <person name="Li A."/>
        </authorList>
    </citation>
    <scope>NUCLEOTIDE SEQUENCE [LARGE SCALE GENOMIC DNA]</scope>
    <source>
        <strain evidence="3 4">JM162201</strain>
    </source>
</reference>
<organism evidence="3 4">
    <name type="scientific">Shewanella jiangmenensis</name>
    <dbReference type="NCBI Taxonomy" id="2837387"/>
    <lineage>
        <taxon>Bacteria</taxon>
        <taxon>Pseudomonadati</taxon>
        <taxon>Pseudomonadota</taxon>
        <taxon>Gammaproteobacteria</taxon>
        <taxon>Alteromonadales</taxon>
        <taxon>Shewanellaceae</taxon>
        <taxon>Shewanella</taxon>
    </lineage>
</organism>
<name>A0ABS5V6I9_9GAMM</name>
<evidence type="ECO:0000313" key="4">
    <source>
        <dbReference type="Proteomes" id="UP001195903"/>
    </source>
</evidence>